<dbReference type="PANTHER" id="PTHR34322">
    <property type="entry name" value="TRANSPOSASE, Y1_TNP DOMAIN-CONTAINING"/>
    <property type="match status" value="1"/>
</dbReference>
<dbReference type="SMART" id="SM01321">
    <property type="entry name" value="Y1_Tnp"/>
    <property type="match status" value="1"/>
</dbReference>
<dbReference type="Gene3D" id="3.30.70.1290">
    <property type="entry name" value="Transposase IS200-like"/>
    <property type="match status" value="1"/>
</dbReference>
<dbReference type="InterPro" id="IPR002686">
    <property type="entry name" value="Transposase_17"/>
</dbReference>
<dbReference type="InterPro" id="IPR036515">
    <property type="entry name" value="Transposase_17_sf"/>
</dbReference>
<name>A0A1G9LPK9_9BACT</name>
<reference evidence="2 3" key="1">
    <citation type="submission" date="2016-10" db="EMBL/GenBank/DDBJ databases">
        <authorList>
            <person name="de Groot N.N."/>
        </authorList>
    </citation>
    <scope>NUCLEOTIDE SEQUENCE [LARGE SCALE GENOMIC DNA]</scope>
    <source>
        <strain evidence="2 3">DSM 25186</strain>
    </source>
</reference>
<dbReference type="AlphaFoldDB" id="A0A1G9LPK9"/>
<dbReference type="PANTHER" id="PTHR34322:SF2">
    <property type="entry name" value="TRANSPOSASE IS200-LIKE DOMAIN-CONTAINING PROTEIN"/>
    <property type="match status" value="1"/>
</dbReference>
<accession>A0A1G9LPK9</accession>
<dbReference type="STRING" id="1075417.SAMN05421823_107124"/>
<sequence length="154" mass="17940">MRKHLRPHAEFLAYCLMPNHFHFLVFFPQESDTEQFSQGMRIILGSYVTAINRCYGRTGSLFTQNTHSKPLEQSDQHYPQLCFYYIHHNPLRAKLVSQPEDGPYSSLPDYLGIRRGTFCNQTLARQLLDLPSDPHQLAQEARTQLDPEITDKLF</sequence>
<gene>
    <name evidence="2" type="ORF">SAMN05421823_107124</name>
</gene>
<dbReference type="SUPFAM" id="SSF143422">
    <property type="entry name" value="Transposase IS200-like"/>
    <property type="match status" value="1"/>
</dbReference>
<feature type="domain" description="Transposase IS200-like" evidence="1">
    <location>
        <begin position="2"/>
        <end position="89"/>
    </location>
</feature>
<proteinExistence type="predicted"/>
<evidence type="ECO:0000259" key="1">
    <source>
        <dbReference type="SMART" id="SM01321"/>
    </source>
</evidence>
<dbReference type="GO" id="GO:0003677">
    <property type="term" value="F:DNA binding"/>
    <property type="evidence" value="ECO:0007669"/>
    <property type="project" value="InterPro"/>
</dbReference>
<dbReference type="Proteomes" id="UP000198510">
    <property type="component" value="Unassembled WGS sequence"/>
</dbReference>
<keyword evidence="3" id="KW-1185">Reference proteome</keyword>
<evidence type="ECO:0000313" key="3">
    <source>
        <dbReference type="Proteomes" id="UP000198510"/>
    </source>
</evidence>
<protein>
    <submittedName>
        <fullName evidence="2">Putative transposase</fullName>
    </submittedName>
</protein>
<organism evidence="2 3">
    <name type="scientific">Catalinimonas alkaloidigena</name>
    <dbReference type="NCBI Taxonomy" id="1075417"/>
    <lineage>
        <taxon>Bacteria</taxon>
        <taxon>Pseudomonadati</taxon>
        <taxon>Bacteroidota</taxon>
        <taxon>Cytophagia</taxon>
        <taxon>Cytophagales</taxon>
        <taxon>Catalimonadaceae</taxon>
        <taxon>Catalinimonas</taxon>
    </lineage>
</organism>
<dbReference type="GO" id="GO:0006313">
    <property type="term" value="P:DNA transposition"/>
    <property type="evidence" value="ECO:0007669"/>
    <property type="project" value="InterPro"/>
</dbReference>
<dbReference type="GO" id="GO:0004803">
    <property type="term" value="F:transposase activity"/>
    <property type="evidence" value="ECO:0007669"/>
    <property type="project" value="InterPro"/>
</dbReference>
<dbReference type="EMBL" id="FNFO01000007">
    <property type="protein sequence ID" value="SDL63856.1"/>
    <property type="molecule type" value="Genomic_DNA"/>
</dbReference>
<evidence type="ECO:0000313" key="2">
    <source>
        <dbReference type="EMBL" id="SDL63856.1"/>
    </source>
</evidence>